<dbReference type="InterPro" id="IPR001647">
    <property type="entry name" value="HTH_TetR"/>
</dbReference>
<proteinExistence type="predicted"/>
<dbReference type="Proteomes" id="UP000014969">
    <property type="component" value="Unassembled WGS sequence"/>
</dbReference>
<dbReference type="InterPro" id="IPR009057">
    <property type="entry name" value="Homeodomain-like_sf"/>
</dbReference>
<dbReference type="GO" id="GO:0003677">
    <property type="term" value="F:DNA binding"/>
    <property type="evidence" value="ECO:0007669"/>
    <property type="project" value="UniProtKB-UniRule"/>
</dbReference>
<dbReference type="PROSITE" id="PS50977">
    <property type="entry name" value="HTH_TETR_2"/>
    <property type="match status" value="1"/>
</dbReference>
<evidence type="ECO:0000256" key="1">
    <source>
        <dbReference type="ARBA" id="ARBA00023125"/>
    </source>
</evidence>
<evidence type="ECO:0000313" key="5">
    <source>
        <dbReference type="Proteomes" id="UP000014969"/>
    </source>
</evidence>
<dbReference type="InterPro" id="IPR041583">
    <property type="entry name" value="TetR_C_31"/>
</dbReference>
<feature type="domain" description="HTH tetR-type" evidence="3">
    <location>
        <begin position="7"/>
        <end position="67"/>
    </location>
</feature>
<keyword evidence="1 2" id="KW-0238">DNA-binding</keyword>
<protein>
    <submittedName>
        <fullName evidence="4">TetR family transcriptional regulator</fullName>
    </submittedName>
</protein>
<evidence type="ECO:0000256" key="2">
    <source>
        <dbReference type="PROSITE-ProRule" id="PRU00335"/>
    </source>
</evidence>
<dbReference type="AlphaFoldDB" id="A0A829HY63"/>
<gene>
    <name evidence="4" type="ORF">J108_04455</name>
</gene>
<feature type="DNA-binding region" description="H-T-H motif" evidence="2">
    <location>
        <begin position="30"/>
        <end position="49"/>
    </location>
</feature>
<dbReference type="EMBL" id="ATFQ01000007">
    <property type="protein sequence ID" value="EPQ24829.1"/>
    <property type="molecule type" value="Genomic_DNA"/>
</dbReference>
<dbReference type="Pfam" id="PF17940">
    <property type="entry name" value="TetR_C_31"/>
    <property type="match status" value="1"/>
</dbReference>
<sequence>MVEEQPRGRRAEVIAAAIEVAGTMGIGGLTYRSVDAAANVPSGTTSNHFRTRDALLLGAILEIEKLRRAFWRALVTEINPTTVSDLVGIGTAYANGAVGAMSTRVRAYMALLMEGWSHPELREPLQRGRDAQIPRTLHLMCKVDPKTPQLHAEIFQDYLTGIIYQQLANPVADFNPRPGIEALLTALVTPPQTPRAAQR</sequence>
<comment type="caution">
    <text evidence="4">The sequence shown here is derived from an EMBL/GenBank/DDBJ whole genome shotgun (WGS) entry which is preliminary data.</text>
</comment>
<dbReference type="SUPFAM" id="SSF46689">
    <property type="entry name" value="Homeodomain-like"/>
    <property type="match status" value="1"/>
</dbReference>
<accession>A0A829HY63</accession>
<evidence type="ECO:0000259" key="3">
    <source>
        <dbReference type="PROSITE" id="PS50977"/>
    </source>
</evidence>
<evidence type="ECO:0000313" key="4">
    <source>
        <dbReference type="EMBL" id="EPQ24829.1"/>
    </source>
</evidence>
<reference evidence="4 5" key="1">
    <citation type="journal article" date="2013" name="Genome Announc.">
        <title>Genome Sequence of an Epidemic Isolate of Mycobacterium abscessus subsp. bolletii from Rio de Janeiro, Brazil.</title>
        <authorList>
            <person name="Davidson R.M."/>
            <person name="Reynolds P.R."/>
            <person name="Farias-Hesson E."/>
            <person name="Duarte R.S."/>
            <person name="Jackson M."/>
            <person name="Strong M."/>
        </authorList>
    </citation>
    <scope>NUCLEOTIDE SEQUENCE [LARGE SCALE GENOMIC DNA]</scope>
    <source>
        <strain evidence="4 5">CRM-0020</strain>
    </source>
</reference>
<organism evidence="4 5">
    <name type="scientific">Mycobacteroides abscessus subsp. bolletii CRM-0020</name>
    <dbReference type="NCBI Taxonomy" id="1306401"/>
    <lineage>
        <taxon>Bacteria</taxon>
        <taxon>Bacillati</taxon>
        <taxon>Actinomycetota</taxon>
        <taxon>Actinomycetes</taxon>
        <taxon>Mycobacteriales</taxon>
        <taxon>Mycobacteriaceae</taxon>
        <taxon>Mycobacteroides</taxon>
        <taxon>Mycobacteroides abscessus</taxon>
    </lineage>
</organism>
<name>A0A829HY63_9MYCO</name>
<dbReference type="Gene3D" id="1.10.357.10">
    <property type="entry name" value="Tetracycline Repressor, domain 2"/>
    <property type="match status" value="1"/>
</dbReference>